<dbReference type="Pfam" id="PF09912">
    <property type="entry name" value="DUF2141"/>
    <property type="match status" value="1"/>
</dbReference>
<gene>
    <name evidence="2" type="ORF">CLV81_2705</name>
</gene>
<accession>A0A2T0MA13</accession>
<organism evidence="2 3">
    <name type="scientific">Flagellimonas meridianipacifica</name>
    <dbReference type="NCBI Taxonomy" id="1080225"/>
    <lineage>
        <taxon>Bacteria</taxon>
        <taxon>Pseudomonadati</taxon>
        <taxon>Bacteroidota</taxon>
        <taxon>Flavobacteriia</taxon>
        <taxon>Flavobacteriales</taxon>
        <taxon>Flavobacteriaceae</taxon>
        <taxon>Flagellimonas</taxon>
    </lineage>
</organism>
<dbReference type="EMBL" id="PVYX01000002">
    <property type="protein sequence ID" value="PRX54305.1"/>
    <property type="molecule type" value="Genomic_DNA"/>
</dbReference>
<dbReference type="AlphaFoldDB" id="A0A2T0MA13"/>
<protein>
    <submittedName>
        <fullName evidence="2">Uncharacterized protein (DUF2141 family)</fullName>
    </submittedName>
</protein>
<dbReference type="OrthoDB" id="9788332at2"/>
<dbReference type="Proteomes" id="UP000237640">
    <property type="component" value="Unassembled WGS sequence"/>
</dbReference>
<evidence type="ECO:0000256" key="1">
    <source>
        <dbReference type="SAM" id="SignalP"/>
    </source>
</evidence>
<sequence>MKSLALALAFFLVQLIGHAQETDGVNITITIDNVLNDNGKVMATLHTEDTFMKGPGIQNLESSIEDGKVSLTFKNVTPGTYAIMALHDTNENRRMDYQENGMPSESYGMSGNEMSLGPPNFVDAKFEVAQEDLEFNIRF</sequence>
<keyword evidence="3" id="KW-1185">Reference proteome</keyword>
<reference evidence="2 3" key="1">
    <citation type="submission" date="2018-03" db="EMBL/GenBank/DDBJ databases">
        <title>Genomic Encyclopedia of Archaeal and Bacterial Type Strains, Phase II (KMG-II): from individual species to whole genera.</title>
        <authorList>
            <person name="Goeker M."/>
        </authorList>
    </citation>
    <scope>NUCLEOTIDE SEQUENCE [LARGE SCALE GENOMIC DNA]</scope>
    <source>
        <strain evidence="2 3">DSM 25027</strain>
    </source>
</reference>
<evidence type="ECO:0000313" key="3">
    <source>
        <dbReference type="Proteomes" id="UP000237640"/>
    </source>
</evidence>
<evidence type="ECO:0000313" key="2">
    <source>
        <dbReference type="EMBL" id="PRX54305.1"/>
    </source>
</evidence>
<feature type="chain" id="PRO_5015455246" evidence="1">
    <location>
        <begin position="20"/>
        <end position="139"/>
    </location>
</feature>
<dbReference type="InterPro" id="IPR018673">
    <property type="entry name" value="DUF2141"/>
</dbReference>
<keyword evidence="1" id="KW-0732">Signal</keyword>
<feature type="signal peptide" evidence="1">
    <location>
        <begin position="1"/>
        <end position="19"/>
    </location>
</feature>
<name>A0A2T0MA13_9FLAO</name>
<proteinExistence type="predicted"/>
<dbReference type="RefSeq" id="WP_106145593.1">
    <property type="nucleotide sequence ID" value="NZ_PVYX01000002.1"/>
</dbReference>
<comment type="caution">
    <text evidence="2">The sequence shown here is derived from an EMBL/GenBank/DDBJ whole genome shotgun (WGS) entry which is preliminary data.</text>
</comment>